<dbReference type="EMBL" id="JANSHE010003434">
    <property type="protein sequence ID" value="KAJ2986115.1"/>
    <property type="molecule type" value="Genomic_DNA"/>
</dbReference>
<evidence type="ECO:0000313" key="1">
    <source>
        <dbReference type="EMBL" id="KAJ2986115.1"/>
    </source>
</evidence>
<keyword evidence="2" id="KW-1185">Reference proteome</keyword>
<gene>
    <name evidence="1" type="ORF">NUW54_g9898</name>
</gene>
<protein>
    <submittedName>
        <fullName evidence="1">Uncharacterized protein</fullName>
    </submittedName>
</protein>
<accession>A0ACC1P2T3</accession>
<dbReference type="Proteomes" id="UP001144978">
    <property type="component" value="Unassembled WGS sequence"/>
</dbReference>
<sequence>MPELDILYGFEFATLQLKERWYRLHGVSLTASLQIFPRAFAVGTKKKNYVTCTVDDSAHCDYQDNLEPMPEGFIPNKYDLQKSKGKAFERYVKPLKAGELFVKARGKEIVFAAGHHLVRAHFGLEGTMVIIKTNDYNMMIANDCPGNNSNPGKASRMRSFIVPPHLTVPGARGSASDDRQQTMAIFAAVVGVEHTILLVDHNRLLRLHILSRAKPWTAEDLKPEAEIWPDLWSKNHGPDWTYETQDAEQVLDNWRQGVLAQGAASAQPAGVPESTLLDVMCSSQDVFNGYGQHTAHDLLHRVRLFPTTPPFYVCSSDVLFDRLKSTLSSYAKQYISTTYRERCLCQPNQLTPLFFNYTSNDNYLNQYLLVFRKSTLRMPRDEYNQFAKEGLFNRAHTIGDHYDVQPHELIKTNWKEVPVYQFSQAGKNPIYSVIVARRPATWRYAPEHVEERIAPDARDAGFSTTLGPASFHMFKENQYGWEGKAKPGRKAVIRTGKRGRPARAAPRAENLRHRASRGNAAQERALTILQNDDPRPQKRMRKSRSHDAAEGGQSDRRPLPPAREVDAHADHKLSPMTVHSVALLVFGRDDDVGLRRWLISSASFQEAAEGVPPSPLPLRGSASQIAGHGPPPAADMINACLTWTRKAPRVSPRPGRTRGEPGRTGGQSRPVSYIDAAHPPIAGQDMRSGEGVRKQVGRRRVSVTDPAYARGDCLLLNGLERQIPAQLYQNWASTEF</sequence>
<evidence type="ECO:0000313" key="2">
    <source>
        <dbReference type="Proteomes" id="UP001144978"/>
    </source>
</evidence>
<name>A0ACC1P2T3_9APHY</name>
<proteinExistence type="predicted"/>
<organism evidence="1 2">
    <name type="scientific">Trametes sanguinea</name>
    <dbReference type="NCBI Taxonomy" id="158606"/>
    <lineage>
        <taxon>Eukaryota</taxon>
        <taxon>Fungi</taxon>
        <taxon>Dikarya</taxon>
        <taxon>Basidiomycota</taxon>
        <taxon>Agaricomycotina</taxon>
        <taxon>Agaricomycetes</taxon>
        <taxon>Polyporales</taxon>
        <taxon>Polyporaceae</taxon>
        <taxon>Trametes</taxon>
    </lineage>
</organism>
<comment type="caution">
    <text evidence="1">The sequence shown here is derived from an EMBL/GenBank/DDBJ whole genome shotgun (WGS) entry which is preliminary data.</text>
</comment>
<reference evidence="1" key="1">
    <citation type="submission" date="2022-08" db="EMBL/GenBank/DDBJ databases">
        <title>Genome Sequence of Pycnoporus sanguineus.</title>
        <authorList>
            <person name="Buettner E."/>
        </authorList>
    </citation>
    <scope>NUCLEOTIDE SEQUENCE</scope>
    <source>
        <strain evidence="1">CG-C14</strain>
    </source>
</reference>